<dbReference type="InterPro" id="IPR055482">
    <property type="entry name" value="DUF7054"/>
</dbReference>
<evidence type="ECO:0000313" key="3">
    <source>
        <dbReference type="EMBL" id="KAI0488179.1"/>
    </source>
</evidence>
<dbReference type="PANTHER" id="PTHR33270:SF6">
    <property type="entry name" value="OS02G0448600 PROTEIN"/>
    <property type="match status" value="1"/>
</dbReference>
<evidence type="ECO:0000259" key="2">
    <source>
        <dbReference type="Pfam" id="PF23156"/>
    </source>
</evidence>
<dbReference type="Proteomes" id="UP000829196">
    <property type="component" value="Unassembled WGS sequence"/>
</dbReference>
<gene>
    <name evidence="3" type="ORF">KFK09_028006</name>
</gene>
<dbReference type="EMBL" id="JAGYWB010000019">
    <property type="protein sequence ID" value="KAI0488179.1"/>
    <property type="molecule type" value="Genomic_DNA"/>
</dbReference>
<dbReference type="PANTHER" id="PTHR33270">
    <property type="entry name" value="BNAC05G50380D PROTEIN"/>
    <property type="match status" value="1"/>
</dbReference>
<dbReference type="AlphaFoldDB" id="A0A8T3A2A4"/>
<proteinExistence type="predicted"/>
<keyword evidence="4" id="KW-1185">Reference proteome</keyword>
<comment type="caution">
    <text evidence="3">The sequence shown here is derived from an EMBL/GenBank/DDBJ whole genome shotgun (WGS) entry which is preliminary data.</text>
</comment>
<feature type="compositionally biased region" description="Basic residues" evidence="1">
    <location>
        <begin position="30"/>
        <end position="47"/>
    </location>
</feature>
<dbReference type="OrthoDB" id="1885101at2759"/>
<sequence length="268" mass="29790">MPEKTPNLRRSPSLSSGDTRRPPQPSSSSPRRRNFLPLRRPKRRKPSRILSRSASEPILWTVPAIAGEREGGSWTASLRIPRPHTCTDVMSPSRWPKSPSAAMGDSTEETKVVVSVAVEGSPGPVKAMLRLGASVEEAIAVVVDQYGREGRSPRLNQQAVASFELHHSHFSLHSLNKSDRIGEIGGRSFYLRTKSSSHSFNSEREEINDIGRFCTEVNEIHDQAATESLNSALVISSHPFFTTITRNFSKIERRTKKICKMVACFLCV</sequence>
<dbReference type="InterPro" id="IPR040358">
    <property type="entry name" value="At4g22758-like"/>
</dbReference>
<feature type="region of interest" description="Disordered" evidence="1">
    <location>
        <begin position="1"/>
        <end position="51"/>
    </location>
</feature>
<evidence type="ECO:0000313" key="4">
    <source>
        <dbReference type="Proteomes" id="UP000829196"/>
    </source>
</evidence>
<feature type="region of interest" description="Disordered" evidence="1">
    <location>
        <begin position="85"/>
        <end position="107"/>
    </location>
</feature>
<evidence type="ECO:0000256" key="1">
    <source>
        <dbReference type="SAM" id="MobiDB-lite"/>
    </source>
</evidence>
<reference evidence="3" key="1">
    <citation type="journal article" date="2022" name="Front. Genet.">
        <title>Chromosome-Scale Assembly of the Dendrobium nobile Genome Provides Insights Into the Molecular Mechanism of the Biosynthesis of the Medicinal Active Ingredient of Dendrobium.</title>
        <authorList>
            <person name="Xu Q."/>
            <person name="Niu S.-C."/>
            <person name="Li K.-L."/>
            <person name="Zheng P.-J."/>
            <person name="Zhang X.-J."/>
            <person name="Jia Y."/>
            <person name="Liu Y."/>
            <person name="Niu Y.-X."/>
            <person name="Yu L.-H."/>
            <person name="Chen D.-F."/>
            <person name="Zhang G.-Q."/>
        </authorList>
    </citation>
    <scope>NUCLEOTIDE SEQUENCE</scope>
    <source>
        <tissue evidence="3">Leaf</tissue>
    </source>
</reference>
<name>A0A8T3A2A4_DENNO</name>
<feature type="compositionally biased region" description="Polar residues" evidence="1">
    <location>
        <begin position="8"/>
        <end position="17"/>
    </location>
</feature>
<organism evidence="3 4">
    <name type="scientific">Dendrobium nobile</name>
    <name type="common">Orchid</name>
    <dbReference type="NCBI Taxonomy" id="94219"/>
    <lineage>
        <taxon>Eukaryota</taxon>
        <taxon>Viridiplantae</taxon>
        <taxon>Streptophyta</taxon>
        <taxon>Embryophyta</taxon>
        <taxon>Tracheophyta</taxon>
        <taxon>Spermatophyta</taxon>
        <taxon>Magnoliopsida</taxon>
        <taxon>Liliopsida</taxon>
        <taxon>Asparagales</taxon>
        <taxon>Orchidaceae</taxon>
        <taxon>Epidendroideae</taxon>
        <taxon>Malaxideae</taxon>
        <taxon>Dendrobiinae</taxon>
        <taxon>Dendrobium</taxon>
    </lineage>
</organism>
<dbReference type="Pfam" id="PF23156">
    <property type="entry name" value="DUF7054"/>
    <property type="match status" value="1"/>
</dbReference>
<feature type="domain" description="DUF7054" evidence="2">
    <location>
        <begin position="109"/>
        <end position="192"/>
    </location>
</feature>
<accession>A0A8T3A2A4</accession>
<protein>
    <recommendedName>
        <fullName evidence="2">DUF7054 domain-containing protein</fullName>
    </recommendedName>
</protein>